<keyword evidence="2" id="KW-0808">Transferase</keyword>
<dbReference type="Proteomes" id="UP000276899">
    <property type="component" value="Chromosome"/>
</dbReference>
<dbReference type="Gene3D" id="3.40.630.30">
    <property type="match status" value="1"/>
</dbReference>
<evidence type="ECO:0000259" key="1">
    <source>
        <dbReference type="PROSITE" id="PS51186"/>
    </source>
</evidence>
<dbReference type="Pfam" id="PF00583">
    <property type="entry name" value="Acetyltransf_1"/>
    <property type="match status" value="1"/>
</dbReference>
<reference evidence="2 3" key="1">
    <citation type="submission" date="2018-12" db="EMBL/GenBank/DDBJ databases">
        <authorList>
            <consortium name="Pathogen Informatics"/>
        </authorList>
    </citation>
    <scope>NUCLEOTIDE SEQUENCE [LARGE SCALE GENOMIC DNA]</scope>
    <source>
        <strain evidence="2 3">NCTC11923</strain>
    </source>
</reference>
<dbReference type="STRING" id="1278298.GCA_000428685_01236"/>
<dbReference type="GO" id="GO:0016747">
    <property type="term" value="F:acyltransferase activity, transferring groups other than amino-acyl groups"/>
    <property type="evidence" value="ECO:0007669"/>
    <property type="project" value="InterPro"/>
</dbReference>
<dbReference type="EMBL" id="LR134363">
    <property type="protein sequence ID" value="VEG75554.1"/>
    <property type="molecule type" value="Genomic_DNA"/>
</dbReference>
<dbReference type="InterPro" id="IPR016181">
    <property type="entry name" value="Acyl_CoA_acyltransferase"/>
</dbReference>
<dbReference type="SUPFAM" id="SSF55729">
    <property type="entry name" value="Acyl-CoA N-acyltransferases (Nat)"/>
    <property type="match status" value="1"/>
</dbReference>
<dbReference type="AlphaFoldDB" id="A0A3S4SLH6"/>
<dbReference type="InterPro" id="IPR000182">
    <property type="entry name" value="GNAT_dom"/>
</dbReference>
<dbReference type="CDD" id="cd04301">
    <property type="entry name" value="NAT_SF"/>
    <property type="match status" value="1"/>
</dbReference>
<sequence length="229" mass="22983">MFTASPIAGLDARAGGLDARAGGLDERVGASGGPGREDAQAGFVRPARAEDLPAMGRVHAATMLASLEAAHDSAHGAALPQGVRDMIAAPVITAGWQEAVTAPPSPAHHVLVSTQGDEVVGLLGLAPTRARSEAEEAEGAEGADAALAAEVTALGVDPAHQARGHGSRLLAAAVDLARQDGAQALVVWAVRGDESLTSLLRAVGMAPTGARRDLPVGQGITEECWAAAI</sequence>
<organism evidence="2 3">
    <name type="scientific">Actinomyces slackii</name>
    <dbReference type="NCBI Taxonomy" id="52774"/>
    <lineage>
        <taxon>Bacteria</taxon>
        <taxon>Bacillati</taxon>
        <taxon>Actinomycetota</taxon>
        <taxon>Actinomycetes</taxon>
        <taxon>Actinomycetales</taxon>
        <taxon>Actinomycetaceae</taxon>
        <taxon>Actinomyces</taxon>
    </lineage>
</organism>
<evidence type="ECO:0000313" key="3">
    <source>
        <dbReference type="Proteomes" id="UP000276899"/>
    </source>
</evidence>
<proteinExistence type="predicted"/>
<name>A0A3S4SLH6_9ACTO</name>
<dbReference type="PROSITE" id="PS51186">
    <property type="entry name" value="GNAT"/>
    <property type="match status" value="1"/>
</dbReference>
<feature type="domain" description="N-acetyltransferase" evidence="1">
    <location>
        <begin position="62"/>
        <end position="227"/>
    </location>
</feature>
<gene>
    <name evidence="2" type="ORF">NCTC11923_02226</name>
</gene>
<dbReference type="KEGG" id="asla:NCTC11923_02226"/>
<protein>
    <submittedName>
        <fullName evidence="2">Acetyltransferase (GNAT) family</fullName>
    </submittedName>
</protein>
<keyword evidence="3" id="KW-1185">Reference proteome</keyword>
<evidence type="ECO:0000313" key="2">
    <source>
        <dbReference type="EMBL" id="VEG75554.1"/>
    </source>
</evidence>
<accession>A0A3S4SLH6</accession>